<proteinExistence type="inferred from homology"/>
<dbReference type="InterPro" id="IPR013272">
    <property type="entry name" value="Vps72/YL1_C"/>
</dbReference>
<dbReference type="SMART" id="SM00993">
    <property type="entry name" value="YL1_C"/>
    <property type="match status" value="1"/>
</dbReference>
<dbReference type="PANTHER" id="PTHR13275">
    <property type="entry name" value="YL-1 PROTEIN TRANSCRIPTION FACTOR-LIKE 1"/>
    <property type="match status" value="1"/>
</dbReference>
<comment type="function">
    <text evidence="1">Deposition-and-exchange histone chaperone specific for H2AZ1, specifically chaperones H2AZ1 and deposits it into nucleosomes. As component of the SRCAP complex, mediates the ATP-dependent exchange of histone H2AZ1/H2B dimers for nucleosomal H2A/H2B, leading to transcriptional regulation of selected genes by chromatin remodeling.</text>
</comment>
<evidence type="ECO:0000313" key="7">
    <source>
        <dbReference type="EMBL" id="KAA0709886.1"/>
    </source>
</evidence>
<feature type="domain" description="Vps72/YL1 C-terminal" evidence="6">
    <location>
        <begin position="333"/>
        <end position="362"/>
    </location>
</feature>
<evidence type="ECO:0000256" key="3">
    <source>
        <dbReference type="ARBA" id="ARBA00020000"/>
    </source>
</evidence>
<comment type="caution">
    <text evidence="7">The sequence shown here is derived from an EMBL/GenBank/DDBJ whole genome shotgun (WGS) entry which is preliminary data.</text>
</comment>
<dbReference type="InterPro" id="IPR046757">
    <property type="entry name" value="YL1_N"/>
</dbReference>
<feature type="compositionally biased region" description="Acidic residues" evidence="5">
    <location>
        <begin position="52"/>
        <end position="76"/>
    </location>
</feature>
<dbReference type="Pfam" id="PF08265">
    <property type="entry name" value="YL1_C"/>
    <property type="match status" value="1"/>
</dbReference>
<dbReference type="Proteomes" id="UP000324632">
    <property type="component" value="Chromosome 16"/>
</dbReference>
<evidence type="ECO:0000313" key="8">
    <source>
        <dbReference type="Proteomes" id="UP000324632"/>
    </source>
</evidence>
<keyword evidence="8" id="KW-1185">Reference proteome</keyword>
<dbReference type="AlphaFoldDB" id="A0A5A9NLZ1"/>
<sequence length="412" mass="46583">MSLANSRDQRSTAGSRMSKLLDAEEEDEFYKTTYGGFNDESGDDEYRGDHSDTEDEVDSDFDIDEGDEPDSDEEDDAPRRKSRVVTKAYKEPLKVSKPKVKRVSEELKPERPKPDRRPIHELQEFEEIRKSVRKSTSEHTRKTNQRLQERQQEAPRKRKGTLNEHVLTQDELLAEAKLTAEINVRSLGATARTSSRDIIAKNYERLEADKKKHVHKKRKFEGPTIRYHSVLMPLLPDALSKEENVDVEGSIHTHFNTYNERFVFHLKSQTLRLCVLFNRLDQDTPQATPTSSSSVQGAGSLCSRTYITFSDDDAFNSAFPASARVTPSHPVQEVCPVTHKPALYRDPVTDIPYANARAFRIIREAYQKYITAHGFPNASGNFSGNNDTDSPAASAAKSARPKLTIKQGVIAT</sequence>
<accession>A0A5A9NLZ1</accession>
<comment type="similarity">
    <text evidence="2">Belongs to the VPS72/YL1 family.</text>
</comment>
<dbReference type="EMBL" id="SOYY01000016">
    <property type="protein sequence ID" value="KAA0709886.1"/>
    <property type="molecule type" value="Genomic_DNA"/>
</dbReference>
<evidence type="ECO:0000256" key="5">
    <source>
        <dbReference type="SAM" id="MobiDB-lite"/>
    </source>
</evidence>
<evidence type="ECO:0000256" key="2">
    <source>
        <dbReference type="ARBA" id="ARBA00006832"/>
    </source>
</evidence>
<evidence type="ECO:0000259" key="6">
    <source>
        <dbReference type="SMART" id="SM00993"/>
    </source>
</evidence>
<gene>
    <name evidence="7" type="ORF">E1301_Tti021209</name>
</gene>
<feature type="region of interest" description="Disordered" evidence="5">
    <location>
        <begin position="1"/>
        <end position="162"/>
    </location>
</feature>
<dbReference type="GO" id="GO:0005634">
    <property type="term" value="C:nucleus"/>
    <property type="evidence" value="ECO:0007669"/>
    <property type="project" value="TreeGrafter"/>
</dbReference>
<evidence type="ECO:0000256" key="1">
    <source>
        <dbReference type="ARBA" id="ARBA00002050"/>
    </source>
</evidence>
<name>A0A5A9NLZ1_9TELE</name>
<protein>
    <recommendedName>
        <fullName evidence="3">Vacuolar protein sorting-associated protein 72 homolog</fullName>
    </recommendedName>
    <alternativeName>
        <fullName evidence="4">Transcription factor-like 1</fullName>
    </alternativeName>
</protein>
<reference evidence="7 8" key="1">
    <citation type="journal article" date="2019" name="Mol. Ecol. Resour.">
        <title>Chromosome-level genome assembly of Triplophysa tibetana, a fish adapted to the harsh high-altitude environment of the Tibetan Plateau.</title>
        <authorList>
            <person name="Yang X."/>
            <person name="Liu H."/>
            <person name="Ma Z."/>
            <person name="Zou Y."/>
            <person name="Zou M."/>
            <person name="Mao Y."/>
            <person name="Li X."/>
            <person name="Wang H."/>
            <person name="Chen T."/>
            <person name="Wang W."/>
            <person name="Yang R."/>
        </authorList>
    </citation>
    <scope>NUCLEOTIDE SEQUENCE [LARGE SCALE GENOMIC DNA]</scope>
    <source>
        <strain evidence="7">TTIB1903HZAU</strain>
        <tissue evidence="7">Muscle</tissue>
    </source>
</reference>
<feature type="compositionally biased region" description="Polar residues" evidence="5">
    <location>
        <begin position="1"/>
        <end position="15"/>
    </location>
</feature>
<feature type="compositionally biased region" description="Basic and acidic residues" evidence="5">
    <location>
        <begin position="102"/>
        <end position="155"/>
    </location>
</feature>
<evidence type="ECO:0000256" key="4">
    <source>
        <dbReference type="ARBA" id="ARBA00032814"/>
    </source>
</evidence>
<organism evidence="7 8">
    <name type="scientific">Triplophysa tibetana</name>
    <dbReference type="NCBI Taxonomy" id="1572043"/>
    <lineage>
        <taxon>Eukaryota</taxon>
        <taxon>Metazoa</taxon>
        <taxon>Chordata</taxon>
        <taxon>Craniata</taxon>
        <taxon>Vertebrata</taxon>
        <taxon>Euteleostomi</taxon>
        <taxon>Actinopterygii</taxon>
        <taxon>Neopterygii</taxon>
        <taxon>Teleostei</taxon>
        <taxon>Ostariophysi</taxon>
        <taxon>Cypriniformes</taxon>
        <taxon>Nemacheilidae</taxon>
        <taxon>Triplophysa</taxon>
    </lineage>
</organism>
<dbReference type="PANTHER" id="PTHR13275:SF4">
    <property type="entry name" value="VACUOLAR PROTEIN SORTING-ASSOCIATED PROTEIN 72 HOMOLOG"/>
    <property type="match status" value="1"/>
</dbReference>
<dbReference type="Pfam" id="PF05764">
    <property type="entry name" value="YL1"/>
    <property type="match status" value="1"/>
</dbReference>